<dbReference type="AlphaFoldDB" id="A0AAV8YQH9"/>
<reference evidence="2" key="1">
    <citation type="journal article" date="2023" name="Insect Mol. Biol.">
        <title>Genome sequencing provides insights into the evolution of gene families encoding plant cell wall-degrading enzymes in longhorned beetles.</title>
        <authorList>
            <person name="Shin N.R."/>
            <person name="Okamura Y."/>
            <person name="Kirsch R."/>
            <person name="Pauchet Y."/>
        </authorList>
    </citation>
    <scope>NUCLEOTIDE SEQUENCE</scope>
    <source>
        <strain evidence="2">AMC_N1</strain>
    </source>
</reference>
<keyword evidence="1" id="KW-0472">Membrane</keyword>
<evidence type="ECO:0000256" key="1">
    <source>
        <dbReference type="SAM" id="Phobius"/>
    </source>
</evidence>
<comment type="caution">
    <text evidence="2">The sequence shown here is derived from an EMBL/GenBank/DDBJ whole genome shotgun (WGS) entry which is preliminary data.</text>
</comment>
<feature type="transmembrane region" description="Helical" evidence="1">
    <location>
        <begin position="94"/>
        <end position="115"/>
    </location>
</feature>
<organism evidence="2 3">
    <name type="scientific">Aromia moschata</name>
    <dbReference type="NCBI Taxonomy" id="1265417"/>
    <lineage>
        <taxon>Eukaryota</taxon>
        <taxon>Metazoa</taxon>
        <taxon>Ecdysozoa</taxon>
        <taxon>Arthropoda</taxon>
        <taxon>Hexapoda</taxon>
        <taxon>Insecta</taxon>
        <taxon>Pterygota</taxon>
        <taxon>Neoptera</taxon>
        <taxon>Endopterygota</taxon>
        <taxon>Coleoptera</taxon>
        <taxon>Polyphaga</taxon>
        <taxon>Cucujiformia</taxon>
        <taxon>Chrysomeloidea</taxon>
        <taxon>Cerambycidae</taxon>
        <taxon>Cerambycinae</taxon>
        <taxon>Callichromatini</taxon>
        <taxon>Aromia</taxon>
    </lineage>
</organism>
<keyword evidence="1" id="KW-1133">Transmembrane helix</keyword>
<feature type="transmembrane region" description="Helical" evidence="1">
    <location>
        <begin position="121"/>
        <end position="143"/>
    </location>
</feature>
<keyword evidence="1" id="KW-0812">Transmembrane</keyword>
<protein>
    <submittedName>
        <fullName evidence="2">Uncharacterized protein</fullName>
    </submittedName>
</protein>
<name>A0AAV8YQH9_9CUCU</name>
<evidence type="ECO:0000313" key="3">
    <source>
        <dbReference type="Proteomes" id="UP001162162"/>
    </source>
</evidence>
<sequence length="229" mass="25429">MDINLVNECLTRHSKSVNIDEHNESPSYRNGFRDILENKFGSYSPNLNTPKSDRSCEVSKENILNKSRNISLPTRRLFPLTELQNVQPTTNKNALLISSVISIFIFSLENALMVAANSSGFISLFMSAIVLPAAPIAPANLTFAPIALFWKAIPCTLPPAVSYKEFLITIGNKLPTRVQSTTKNQVVHTAQKESGHVNSRSYELKVNYTKKGSHLPHFNCPTLSAHCMI</sequence>
<evidence type="ECO:0000313" key="2">
    <source>
        <dbReference type="EMBL" id="KAJ8953958.1"/>
    </source>
</evidence>
<dbReference type="EMBL" id="JAPWTK010000052">
    <property type="protein sequence ID" value="KAJ8953958.1"/>
    <property type="molecule type" value="Genomic_DNA"/>
</dbReference>
<proteinExistence type="predicted"/>
<keyword evidence="3" id="KW-1185">Reference proteome</keyword>
<dbReference type="Proteomes" id="UP001162162">
    <property type="component" value="Unassembled WGS sequence"/>
</dbReference>
<accession>A0AAV8YQH9</accession>
<gene>
    <name evidence="2" type="ORF">NQ318_019201</name>
</gene>